<dbReference type="EMBL" id="CAFBNF010000154">
    <property type="protein sequence ID" value="CAB4949633.1"/>
    <property type="molecule type" value="Genomic_DNA"/>
</dbReference>
<protein>
    <submittedName>
        <fullName evidence="4">Unannotated protein</fullName>
    </submittedName>
</protein>
<feature type="region of interest" description="Disordered" evidence="2">
    <location>
        <begin position="510"/>
        <end position="539"/>
    </location>
</feature>
<dbReference type="SUPFAM" id="SSF49265">
    <property type="entry name" value="Fibronectin type III"/>
    <property type="match status" value="1"/>
</dbReference>
<dbReference type="InterPro" id="IPR050964">
    <property type="entry name" value="Striated_Muscle_Regulatory"/>
</dbReference>
<dbReference type="InterPro" id="IPR005046">
    <property type="entry name" value="DUF285"/>
</dbReference>
<dbReference type="SMART" id="SM00060">
    <property type="entry name" value="FN3"/>
    <property type="match status" value="3"/>
</dbReference>
<reference evidence="4" key="1">
    <citation type="submission" date="2020-05" db="EMBL/GenBank/DDBJ databases">
        <authorList>
            <person name="Chiriac C."/>
            <person name="Salcher M."/>
            <person name="Ghai R."/>
            <person name="Kavagutti S V."/>
        </authorList>
    </citation>
    <scope>NUCLEOTIDE SEQUENCE</scope>
</reference>
<name>A0A6J7K3B3_9ZZZZ</name>
<feature type="compositionally biased region" description="Low complexity" evidence="2">
    <location>
        <begin position="521"/>
        <end position="539"/>
    </location>
</feature>
<dbReference type="InterPro" id="IPR036116">
    <property type="entry name" value="FN3_sf"/>
</dbReference>
<sequence>MTRALLRRLTATVAATALAAVGLAASVPPASATTCGSGAMVLEVVPAANETVELALFGTVTNITINWGDGTIDSGINASGLYSHTYGPLPQIFWISISGDKLGTFGYKDNRTRGADAITEVREWGNLGLEKLDSAFVGATHLTKVPNCLPTTVTSLYDTFDDAIAFNQDISSWNTHNVTDMQYTFMDNDNLGMTFNQPIGNWDTSNVTNMYDMFYGNKAFNQPIGSWNTSKVTDMGGMFYEATAFNQPLANWDTSAATDMFEMFRGATAFNQPIGNWNTSNVTRMYRMFSEATAFNQPIGNWNTSKVTNMGRMFKGASSFNQPIGNWDTSKVTGMYEAFSGASAFNRSLGNWNIGSVVQDWSWDGMSNMLDGSGLTVANYNATLSGWSGQTHNSGISLGASGLLYSASGQSARDVLIAAPSSWAIAGDSAASAPTISSVSVTGTAVVRGTLTAMPTGVTGRPTLSYSWQSSANGTSGWATISGASSSTYTIPDSQAGRFLRVGVTAANGISPSSSRTSANTASVARTTPTAPRTVTASPRNASAVVSWQAPASTGGAQITSYTVTATSPGRPTRTCSTKRSGSTAPARSCTVLNLVNSKKYSFTVRARTTQGTTVRASVASVVVSTIAGTPTQPRTVVVAFPASHTAQVTWDQPQYTGSGAVTGYRVRWYDTFTQTYTSWSNVSANTRTTSVGGRILNRHYIVYVQAHNVSGWGAVASKALTQTT</sequence>
<dbReference type="PANTHER" id="PTHR13817">
    <property type="entry name" value="TITIN"/>
    <property type="match status" value="1"/>
</dbReference>
<feature type="compositionally biased region" description="Polar residues" evidence="2">
    <location>
        <begin position="510"/>
        <end position="520"/>
    </location>
</feature>
<dbReference type="InterPro" id="IPR013783">
    <property type="entry name" value="Ig-like_fold"/>
</dbReference>
<dbReference type="Gene3D" id="2.60.40.2700">
    <property type="match status" value="1"/>
</dbReference>
<dbReference type="InterPro" id="IPR011889">
    <property type="entry name" value="Liste_lipo_26"/>
</dbReference>
<proteinExistence type="predicted"/>
<dbReference type="Pfam" id="PF00041">
    <property type="entry name" value="fn3"/>
    <property type="match status" value="2"/>
</dbReference>
<dbReference type="InterPro" id="IPR003961">
    <property type="entry name" value="FN3_dom"/>
</dbReference>
<dbReference type="CDD" id="cd00063">
    <property type="entry name" value="FN3"/>
    <property type="match status" value="2"/>
</dbReference>
<accession>A0A6J7K3B3</accession>
<keyword evidence="1" id="KW-0677">Repeat</keyword>
<dbReference type="PANTHER" id="PTHR13817:SF73">
    <property type="entry name" value="FIBRONECTIN TYPE-III DOMAIN-CONTAINING PROTEIN"/>
    <property type="match status" value="1"/>
</dbReference>
<gene>
    <name evidence="4" type="ORF">UFOPK3773_01329</name>
</gene>
<dbReference type="PROSITE" id="PS50853">
    <property type="entry name" value="FN3"/>
    <property type="match status" value="2"/>
</dbReference>
<dbReference type="NCBIfam" id="TIGR02167">
    <property type="entry name" value="Liste_lipo_26"/>
    <property type="match status" value="7"/>
</dbReference>
<dbReference type="AlphaFoldDB" id="A0A6J7K3B3"/>
<organism evidence="4">
    <name type="scientific">freshwater metagenome</name>
    <dbReference type="NCBI Taxonomy" id="449393"/>
    <lineage>
        <taxon>unclassified sequences</taxon>
        <taxon>metagenomes</taxon>
        <taxon>ecological metagenomes</taxon>
    </lineage>
</organism>
<dbReference type="Gene3D" id="2.60.40.10">
    <property type="entry name" value="Immunoglobulins"/>
    <property type="match status" value="2"/>
</dbReference>
<evidence type="ECO:0000313" key="4">
    <source>
        <dbReference type="EMBL" id="CAB4949633.1"/>
    </source>
</evidence>
<dbReference type="Pfam" id="PF03382">
    <property type="entry name" value="DUF285"/>
    <property type="match status" value="2"/>
</dbReference>
<feature type="domain" description="Fibronectin type-III" evidence="3">
    <location>
        <begin position="528"/>
        <end position="633"/>
    </location>
</feature>
<evidence type="ECO:0000256" key="2">
    <source>
        <dbReference type="SAM" id="MobiDB-lite"/>
    </source>
</evidence>
<evidence type="ECO:0000256" key="1">
    <source>
        <dbReference type="ARBA" id="ARBA00022737"/>
    </source>
</evidence>
<evidence type="ECO:0000259" key="3">
    <source>
        <dbReference type="PROSITE" id="PS50853"/>
    </source>
</evidence>
<feature type="domain" description="Fibronectin type-III" evidence="3">
    <location>
        <begin position="634"/>
        <end position="725"/>
    </location>
</feature>